<protein>
    <submittedName>
        <fullName evidence="1">Uncharacterized protein</fullName>
    </submittedName>
</protein>
<organism evidence="1 2">
    <name type="scientific">Vanilla planifolia</name>
    <name type="common">Vanilla</name>
    <dbReference type="NCBI Taxonomy" id="51239"/>
    <lineage>
        <taxon>Eukaryota</taxon>
        <taxon>Viridiplantae</taxon>
        <taxon>Streptophyta</taxon>
        <taxon>Embryophyta</taxon>
        <taxon>Tracheophyta</taxon>
        <taxon>Spermatophyta</taxon>
        <taxon>Magnoliopsida</taxon>
        <taxon>Liliopsida</taxon>
        <taxon>Asparagales</taxon>
        <taxon>Orchidaceae</taxon>
        <taxon>Vanilloideae</taxon>
        <taxon>Vanilleae</taxon>
        <taxon>Vanilla</taxon>
    </lineage>
</organism>
<evidence type="ECO:0000313" key="1">
    <source>
        <dbReference type="EMBL" id="KAG0449119.1"/>
    </source>
</evidence>
<comment type="caution">
    <text evidence="1">The sequence shown here is derived from an EMBL/GenBank/DDBJ whole genome shotgun (WGS) entry which is preliminary data.</text>
</comment>
<name>A0A835P9R4_VANPL</name>
<sequence>MAPSPGDGSLWVEMRDFGSRILGKGETDRKRFVGWKTSIRALEGEEVIFLLLCSPRDAIFAKWMVLYFPRKVREADSGGKSYAENHRWHDQGILS</sequence>
<proteinExistence type="predicted"/>
<keyword evidence="2" id="KW-1185">Reference proteome</keyword>
<evidence type="ECO:0000313" key="2">
    <source>
        <dbReference type="Proteomes" id="UP000636800"/>
    </source>
</evidence>
<gene>
    <name evidence="1" type="ORF">HPP92_027506</name>
</gene>
<dbReference type="Proteomes" id="UP000636800">
    <property type="component" value="Unassembled WGS sequence"/>
</dbReference>
<dbReference type="AlphaFoldDB" id="A0A835P9R4"/>
<dbReference type="EMBL" id="JADCNL010000214">
    <property type="protein sequence ID" value="KAG0449119.1"/>
    <property type="molecule type" value="Genomic_DNA"/>
</dbReference>
<reference evidence="1 2" key="1">
    <citation type="journal article" date="2020" name="Nat. Food">
        <title>A phased Vanilla planifolia genome enables genetic improvement of flavour and production.</title>
        <authorList>
            <person name="Hasing T."/>
            <person name="Tang H."/>
            <person name="Brym M."/>
            <person name="Khazi F."/>
            <person name="Huang T."/>
            <person name="Chambers A.H."/>
        </authorList>
    </citation>
    <scope>NUCLEOTIDE SEQUENCE [LARGE SCALE GENOMIC DNA]</scope>
    <source>
        <tissue evidence="1">Leaf</tissue>
    </source>
</reference>
<accession>A0A835P9R4</accession>